<dbReference type="NCBIfam" id="NF006049">
    <property type="entry name" value="PRK08195.1"/>
    <property type="match status" value="1"/>
</dbReference>
<feature type="binding site" evidence="6">
    <location>
        <position position="197"/>
    </location>
    <ligand>
        <name>Mn(2+)</name>
        <dbReference type="ChEBI" id="CHEBI:29035"/>
    </ligand>
</feature>
<feature type="binding site" evidence="6">
    <location>
        <position position="170"/>
    </location>
    <ligand>
        <name>substrate</name>
    </ligand>
</feature>
<dbReference type="Proteomes" id="UP000290218">
    <property type="component" value="Unassembled WGS sequence"/>
</dbReference>
<feature type="binding site" evidence="6">
    <location>
        <position position="16"/>
    </location>
    <ligand>
        <name>Mn(2+)</name>
        <dbReference type="ChEBI" id="CHEBI:29035"/>
    </ligand>
</feature>
<dbReference type="SUPFAM" id="SSF51569">
    <property type="entry name" value="Aldolase"/>
    <property type="match status" value="1"/>
</dbReference>
<keyword evidence="10" id="KW-1185">Reference proteome</keyword>
<dbReference type="EMBL" id="SDHX01000001">
    <property type="protein sequence ID" value="RXK55693.1"/>
    <property type="molecule type" value="Genomic_DNA"/>
</dbReference>
<dbReference type="PROSITE" id="PS50991">
    <property type="entry name" value="PYR_CT"/>
    <property type="match status" value="1"/>
</dbReference>
<dbReference type="Gene3D" id="3.20.20.70">
    <property type="entry name" value="Aldolase class I"/>
    <property type="match status" value="1"/>
</dbReference>
<dbReference type="NCBIfam" id="TIGR03217">
    <property type="entry name" value="4OH_2_O_val_ald"/>
    <property type="match status" value="1"/>
</dbReference>
<organism evidence="9 10">
    <name type="scientific">Oleiharenicola lentus</name>
    <dbReference type="NCBI Taxonomy" id="2508720"/>
    <lineage>
        <taxon>Bacteria</taxon>
        <taxon>Pseudomonadati</taxon>
        <taxon>Verrucomicrobiota</taxon>
        <taxon>Opitutia</taxon>
        <taxon>Opitutales</taxon>
        <taxon>Opitutaceae</taxon>
        <taxon>Oleiharenicola</taxon>
    </lineage>
</organism>
<feature type="active site" description="Proton acceptor" evidence="6">
    <location>
        <position position="19"/>
    </location>
</feature>
<dbReference type="Pfam" id="PF00682">
    <property type="entry name" value="HMGL-like"/>
    <property type="match status" value="1"/>
</dbReference>
<keyword evidence="5 6" id="KW-0456">Lyase</keyword>
<dbReference type="GO" id="GO:0030145">
    <property type="term" value="F:manganese ion binding"/>
    <property type="evidence" value="ECO:0007669"/>
    <property type="project" value="UniProtKB-UniRule"/>
</dbReference>
<dbReference type="InterPro" id="IPR013785">
    <property type="entry name" value="Aldolase_TIM"/>
</dbReference>
<comment type="similarity">
    <text evidence="1 6">Belongs to the 4-hydroxy-2-oxovalerate aldolase family.</text>
</comment>
<keyword evidence="3 6" id="KW-0058">Aromatic hydrocarbons catabolism</keyword>
<evidence type="ECO:0000256" key="4">
    <source>
        <dbReference type="ARBA" id="ARBA00023211"/>
    </source>
</evidence>
<dbReference type="GO" id="GO:0009098">
    <property type="term" value="P:L-leucine biosynthetic process"/>
    <property type="evidence" value="ECO:0007669"/>
    <property type="project" value="TreeGrafter"/>
</dbReference>
<feature type="domain" description="Pyruvate carboxyltransferase" evidence="8">
    <location>
        <begin position="7"/>
        <end position="258"/>
    </location>
</feature>
<evidence type="ECO:0000256" key="2">
    <source>
        <dbReference type="ARBA" id="ARBA00022723"/>
    </source>
</evidence>
<dbReference type="SUPFAM" id="SSF89000">
    <property type="entry name" value="post-HMGL domain-like"/>
    <property type="match status" value="1"/>
</dbReference>
<dbReference type="AlphaFoldDB" id="A0A4Q1C9K4"/>
<dbReference type="InterPro" id="IPR012425">
    <property type="entry name" value="DmpG_comm"/>
</dbReference>
<feature type="binding site" evidence="6">
    <location>
        <position position="197"/>
    </location>
    <ligand>
        <name>substrate</name>
    </ligand>
</feature>
<feature type="site" description="Transition state stabilizer" evidence="6">
    <location>
        <position position="15"/>
    </location>
</feature>
<evidence type="ECO:0000313" key="10">
    <source>
        <dbReference type="Proteomes" id="UP000290218"/>
    </source>
</evidence>
<evidence type="ECO:0000313" key="9">
    <source>
        <dbReference type="EMBL" id="RXK55693.1"/>
    </source>
</evidence>
<evidence type="ECO:0000256" key="3">
    <source>
        <dbReference type="ARBA" id="ARBA00022797"/>
    </source>
</evidence>
<gene>
    <name evidence="9" type="primary">dmpG</name>
    <name evidence="9" type="ORF">ESB00_07365</name>
</gene>
<dbReference type="GO" id="GO:0008701">
    <property type="term" value="F:4-hydroxy-2-oxovalerate aldolase activity"/>
    <property type="evidence" value="ECO:0007669"/>
    <property type="project" value="UniProtKB-UniRule"/>
</dbReference>
<protein>
    <recommendedName>
        <fullName evidence="6 7">4-hydroxy-2-oxovalerate aldolase</fullName>
        <shortName evidence="6">HOA</shortName>
        <ecNumber evidence="6 7">4.1.3.39</ecNumber>
    </recommendedName>
    <alternativeName>
        <fullName evidence="6">4-hydroxy-2-keto-pentanoic acid aldolase</fullName>
    </alternativeName>
    <alternativeName>
        <fullName evidence="6">4-hydroxy-2-oxopentanoate aldolase</fullName>
    </alternativeName>
</protein>
<evidence type="ECO:0000256" key="6">
    <source>
        <dbReference type="HAMAP-Rule" id="MF_01656"/>
    </source>
</evidence>
<evidence type="ECO:0000259" key="8">
    <source>
        <dbReference type="PROSITE" id="PS50991"/>
    </source>
</evidence>
<sequence>MPDKPSITVCDATLRDGSHAYSHQITLEQVRTYAAASEAAGFSFLEVGHGNGLGASSLQVGESLVPEGDMLRAAKACLRRTKLSVHVIPGFATIQRDIAGALEAGVELFRVGCHCTEADITQRHIGHVRSVGREAWGVLMMSHMASKDVLLEEAKKMQSYGAQGIVLMDSAGAYFPADVTEKIGLLAGRLDVPVGFHAHDNLGLSIANSLAALEAGARIIDGTAKGFGAGAGNAPLELLAAVLRQRGYPTSLDFYKALDVAEVAAKLFAGSLPSASGITIVSGLAGVFSGFAKPVQRAATQLGVDPRDVFFELGRRKVVGGQEDIILEVANELARRKNGANPGAPAP</sequence>
<name>A0A4Q1C9K4_9BACT</name>
<proteinExistence type="inferred from homology"/>
<evidence type="ECO:0000256" key="1">
    <source>
        <dbReference type="ARBA" id="ARBA00008944"/>
    </source>
</evidence>
<dbReference type="Pfam" id="PF07836">
    <property type="entry name" value="DmpG_comm"/>
    <property type="match status" value="1"/>
</dbReference>
<dbReference type="OrthoDB" id="9804858at2"/>
<dbReference type="RefSeq" id="WP_129047058.1">
    <property type="nucleotide sequence ID" value="NZ_SDHX01000001.1"/>
</dbReference>
<comment type="caution">
    <text evidence="9">The sequence shown here is derived from an EMBL/GenBank/DDBJ whole genome shotgun (WGS) entry which is preliminary data.</text>
</comment>
<dbReference type="GO" id="GO:0003852">
    <property type="term" value="F:2-isopropylmalate synthase activity"/>
    <property type="evidence" value="ECO:0007669"/>
    <property type="project" value="TreeGrafter"/>
</dbReference>
<evidence type="ECO:0000256" key="5">
    <source>
        <dbReference type="ARBA" id="ARBA00023239"/>
    </source>
</evidence>
<comment type="caution">
    <text evidence="6">Lacks conserved residue(s) required for the propagation of feature annotation.</text>
</comment>
<keyword evidence="4 6" id="KW-0464">Manganese</keyword>
<dbReference type="PANTHER" id="PTHR10277:SF9">
    <property type="entry name" value="2-ISOPROPYLMALATE SYNTHASE 1, CHLOROPLASTIC-RELATED"/>
    <property type="match status" value="1"/>
</dbReference>
<dbReference type="InterPro" id="IPR035685">
    <property type="entry name" value="DRE_TIM_HOA"/>
</dbReference>
<dbReference type="EC" id="4.1.3.39" evidence="6 7"/>
<dbReference type="InterPro" id="IPR000891">
    <property type="entry name" value="PYR_CT"/>
</dbReference>
<evidence type="ECO:0000256" key="7">
    <source>
        <dbReference type="NCBIfam" id="TIGR03217"/>
    </source>
</evidence>
<reference evidence="9 10" key="1">
    <citation type="submission" date="2019-01" db="EMBL/GenBank/DDBJ databases">
        <title>Lacunisphaera sp. strain TWA-58.</title>
        <authorList>
            <person name="Chen W.-M."/>
        </authorList>
    </citation>
    <scope>NUCLEOTIDE SEQUENCE [LARGE SCALE GENOMIC DNA]</scope>
    <source>
        <strain evidence="9 10">TWA-58</strain>
    </source>
</reference>
<dbReference type="Gene3D" id="1.10.8.60">
    <property type="match status" value="1"/>
</dbReference>
<feature type="binding site" evidence="6">
    <location>
        <begin position="15"/>
        <end position="16"/>
    </location>
    <ligand>
        <name>substrate</name>
    </ligand>
</feature>
<accession>A0A4Q1C9K4</accession>
<dbReference type="PANTHER" id="PTHR10277">
    <property type="entry name" value="HOMOCITRATE SYNTHASE-RELATED"/>
    <property type="match status" value="1"/>
</dbReference>
<dbReference type="CDD" id="cd07943">
    <property type="entry name" value="DRE_TIM_HOA"/>
    <property type="match status" value="1"/>
</dbReference>
<keyword evidence="2 6" id="KW-0479">Metal-binding</keyword>
<dbReference type="InterPro" id="IPR017629">
    <property type="entry name" value="4OH_2_O-val_aldolase"/>
</dbReference>
<comment type="catalytic activity">
    <reaction evidence="6">
        <text>(S)-4-hydroxy-2-oxopentanoate = acetaldehyde + pyruvate</text>
        <dbReference type="Rhea" id="RHEA:22624"/>
        <dbReference type="ChEBI" id="CHEBI:15343"/>
        <dbReference type="ChEBI" id="CHEBI:15361"/>
        <dbReference type="ChEBI" id="CHEBI:73143"/>
        <dbReference type="EC" id="4.1.3.39"/>
    </reaction>
</comment>
<dbReference type="HAMAP" id="MF_01656">
    <property type="entry name" value="HOA"/>
    <property type="match status" value="1"/>
</dbReference>
<dbReference type="InterPro" id="IPR050073">
    <property type="entry name" value="2-IPM_HCS-like"/>
</dbReference>
<feature type="binding site" evidence="6">
    <location>
        <position position="199"/>
    </location>
    <ligand>
        <name>Mn(2+)</name>
        <dbReference type="ChEBI" id="CHEBI:29035"/>
    </ligand>
</feature>